<comment type="similarity">
    <text evidence="2 9">Belongs to the RNA polymerase beta chain family.</text>
</comment>
<proteinExistence type="inferred from homology"/>
<feature type="region of interest" description="Disordered" evidence="10">
    <location>
        <begin position="426"/>
        <end position="489"/>
    </location>
</feature>
<dbReference type="Pfam" id="PF22536">
    <property type="entry name" value="WHD_POLR3C"/>
    <property type="match status" value="1"/>
</dbReference>
<evidence type="ECO:0000259" key="13">
    <source>
        <dbReference type="Pfam" id="PF22536"/>
    </source>
</evidence>
<keyword evidence="6 9" id="KW-0804">Transcription</keyword>
<comment type="subcellular location">
    <subcellularLocation>
        <location evidence="1 9">Nucleus</location>
    </subcellularLocation>
</comment>
<comment type="function">
    <text evidence="8 9">DNA-dependent RNA polymerase catalyzes the transcription of DNA into RNA using the four ribonucleoside triphosphates as substrates. Specific core component of RNA polymerase III which synthesizes small RNAs, such as 5S rRNA and tRNAs.</text>
</comment>
<dbReference type="InterPro" id="IPR013197">
    <property type="entry name" value="RNA_pol_III_RPC82-rel_HTH"/>
</dbReference>
<dbReference type="InterPro" id="IPR055207">
    <property type="entry name" value="POLR3C_WHD"/>
</dbReference>
<evidence type="ECO:0000256" key="2">
    <source>
        <dbReference type="ARBA" id="ARBA00006835"/>
    </source>
</evidence>
<evidence type="ECO:0000256" key="1">
    <source>
        <dbReference type="ARBA" id="ARBA00004123"/>
    </source>
</evidence>
<dbReference type="SUPFAM" id="SSF46785">
    <property type="entry name" value="Winged helix' DNA-binding domain"/>
    <property type="match status" value="1"/>
</dbReference>
<evidence type="ECO:0000256" key="3">
    <source>
        <dbReference type="ARBA" id="ARBA00011206"/>
    </source>
</evidence>
<evidence type="ECO:0000259" key="12">
    <source>
        <dbReference type="Pfam" id="PF08221"/>
    </source>
</evidence>
<keyword evidence="15" id="KW-1185">Reference proteome</keyword>
<dbReference type="Pfam" id="PF08221">
    <property type="entry name" value="HTH_9"/>
    <property type="match status" value="1"/>
</dbReference>
<evidence type="ECO:0000256" key="8">
    <source>
        <dbReference type="ARBA" id="ARBA00025127"/>
    </source>
</evidence>
<evidence type="ECO:0000259" key="11">
    <source>
        <dbReference type="Pfam" id="PF05645"/>
    </source>
</evidence>
<dbReference type="Proteomes" id="UP001583172">
    <property type="component" value="Unassembled WGS sequence"/>
</dbReference>
<keyword evidence="7 9" id="KW-0539">Nucleus</keyword>
<feature type="compositionally biased region" description="Acidic residues" evidence="10">
    <location>
        <begin position="426"/>
        <end position="451"/>
    </location>
</feature>
<evidence type="ECO:0000256" key="7">
    <source>
        <dbReference type="ARBA" id="ARBA00023242"/>
    </source>
</evidence>
<comment type="caution">
    <text evidence="14">The sequence shown here is derived from an EMBL/GenBank/DDBJ whole genome shotgun (WGS) entry which is preliminary data.</text>
</comment>
<evidence type="ECO:0000256" key="6">
    <source>
        <dbReference type="ARBA" id="ARBA00023163"/>
    </source>
</evidence>
<dbReference type="InterPro" id="IPR036388">
    <property type="entry name" value="WH-like_DNA-bd_sf"/>
</dbReference>
<keyword evidence="5 9" id="KW-0240">DNA-directed RNA polymerase</keyword>
<feature type="domain" description="RNA polymerase III Rpc82 C -terminal" evidence="11">
    <location>
        <begin position="199"/>
        <end position="527"/>
    </location>
</feature>
<dbReference type="InterPro" id="IPR039748">
    <property type="entry name" value="RPC3"/>
</dbReference>
<gene>
    <name evidence="14" type="ORF">VTJ49DRAFT_2956</name>
</gene>
<evidence type="ECO:0000256" key="9">
    <source>
        <dbReference type="RuleBase" id="RU367076"/>
    </source>
</evidence>
<evidence type="ECO:0000256" key="5">
    <source>
        <dbReference type="ARBA" id="ARBA00022478"/>
    </source>
</evidence>
<reference evidence="14 15" key="1">
    <citation type="journal article" date="2024" name="Commun. Biol.">
        <title>Comparative genomic analysis of thermophilic fungi reveals convergent evolutionary adaptations and gene losses.</title>
        <authorList>
            <person name="Steindorff A.S."/>
            <person name="Aguilar-Pontes M.V."/>
            <person name="Robinson A.J."/>
            <person name="Andreopoulos B."/>
            <person name="LaButti K."/>
            <person name="Kuo A."/>
            <person name="Mondo S."/>
            <person name="Riley R."/>
            <person name="Otillar R."/>
            <person name="Haridas S."/>
            <person name="Lipzen A."/>
            <person name="Grimwood J."/>
            <person name="Schmutz J."/>
            <person name="Clum A."/>
            <person name="Reid I.D."/>
            <person name="Moisan M.C."/>
            <person name="Butler G."/>
            <person name="Nguyen T.T.M."/>
            <person name="Dewar K."/>
            <person name="Conant G."/>
            <person name="Drula E."/>
            <person name="Henrissat B."/>
            <person name="Hansel C."/>
            <person name="Singer S."/>
            <person name="Hutchinson M.I."/>
            <person name="de Vries R.P."/>
            <person name="Natvig D.O."/>
            <person name="Powell A.J."/>
            <person name="Tsang A."/>
            <person name="Grigoriev I.V."/>
        </authorList>
    </citation>
    <scope>NUCLEOTIDE SEQUENCE [LARGE SCALE GENOMIC DNA]</scope>
    <source>
        <strain evidence="14 15">CBS 620.91</strain>
    </source>
</reference>
<evidence type="ECO:0000256" key="4">
    <source>
        <dbReference type="ARBA" id="ARBA00016689"/>
    </source>
</evidence>
<feature type="compositionally biased region" description="Low complexity" evidence="10">
    <location>
        <begin position="458"/>
        <end position="470"/>
    </location>
</feature>
<organism evidence="14 15">
    <name type="scientific">Humicola insolens</name>
    <name type="common">Soft-rot fungus</name>
    <dbReference type="NCBI Taxonomy" id="85995"/>
    <lineage>
        <taxon>Eukaryota</taxon>
        <taxon>Fungi</taxon>
        <taxon>Dikarya</taxon>
        <taxon>Ascomycota</taxon>
        <taxon>Pezizomycotina</taxon>
        <taxon>Sordariomycetes</taxon>
        <taxon>Sordariomycetidae</taxon>
        <taxon>Sordariales</taxon>
        <taxon>Chaetomiaceae</taxon>
        <taxon>Mycothermus</taxon>
    </lineage>
</organism>
<feature type="region of interest" description="Disordered" evidence="10">
    <location>
        <begin position="157"/>
        <end position="186"/>
    </location>
</feature>
<dbReference type="EMBL" id="JAZGSY010000231">
    <property type="protein sequence ID" value="KAL1838199.1"/>
    <property type="molecule type" value="Genomic_DNA"/>
</dbReference>
<dbReference type="Gene3D" id="1.10.10.10">
    <property type="entry name" value="Winged helix-like DNA-binding domain superfamily/Winged helix DNA-binding domain"/>
    <property type="match status" value="3"/>
</dbReference>
<name>A0ABR3V8N7_HUMIN</name>
<dbReference type="Pfam" id="PF05645">
    <property type="entry name" value="RNA_pol_Rpc82"/>
    <property type="match status" value="1"/>
</dbReference>
<feature type="region of interest" description="Disordered" evidence="10">
    <location>
        <begin position="1"/>
        <end position="20"/>
    </location>
</feature>
<evidence type="ECO:0000256" key="10">
    <source>
        <dbReference type="SAM" id="MobiDB-lite"/>
    </source>
</evidence>
<feature type="domain" description="DNA-directed RNA polymerase III subunit RPC3 winged-helix" evidence="13">
    <location>
        <begin position="532"/>
        <end position="607"/>
    </location>
</feature>
<feature type="domain" description="RNA polymerase III subunit RPC82-related helix-turn-helix" evidence="12">
    <location>
        <begin position="30"/>
        <end position="90"/>
    </location>
</feature>
<feature type="compositionally biased region" description="Polar residues" evidence="10">
    <location>
        <begin position="11"/>
        <end position="20"/>
    </location>
</feature>
<accession>A0ABR3V8N7</accession>
<evidence type="ECO:0000313" key="15">
    <source>
        <dbReference type="Proteomes" id="UP001583172"/>
    </source>
</evidence>
<dbReference type="PANTHER" id="PTHR12949">
    <property type="entry name" value="RNA POLYMERASE III DNA DIRECTED -RELATED"/>
    <property type="match status" value="1"/>
</dbReference>
<dbReference type="InterPro" id="IPR036390">
    <property type="entry name" value="WH_DNA-bd_sf"/>
</dbReference>
<sequence length="694" mass="78835">MMLVRARKQNPPISTGRNGLTQYQTKPLAELCALLIDELHGELPSRIFAMLLTKGRSTVPQLAQYTSMTPRQIRHGLAVLHQHNLLFYHVDAGSEFAFYEANPENAYNLIRTGKILEMVETSFGAPAKDVVQNLLLSGQTRISDLVAAYKEKIEHASKEAATNGEDDDWTAEPNGINGDAPSTNKAGPVVKSTAHLNSIICRLVEAELIEVVHSTTFESPQDVQKIVEKEVMDKFFPAGVKGNKAKIEFQEKMAEGLRKMRAESKSLKRKLEQQGSGIKRRKLMENLSMAVTNGNHEEDLDPVLDPRQVIRINYEKCLVDLRNRRLVQFATDMYGETTAYVYGVLLKLLTKDLPRCRQDPLADTSDDKHDTEKPFIVTTDLILDNLKTSVDLSLGIGKAERRQISRSAAERIDPYPPAKRTFLEEAEVEGEASADEDEDDDESSEESEDDADYKPVANGDTNGVNGTNGTRVKFAGTGSAAKEPRRMDRPTQLRQHLLILCESAQRFVRHCGPDEWTVDFPPLMRALRETELDTVIERKCGRQGLRLARILRSKGKLEEKALPNVALMRKPELQQKMLEMQSAGFVSVQEVPRDLKADVKKSFFLWFCDVERSLGHMLANSYTTMVHCMQVLEALRYRERDVLETTKRTDVRGREKDTMRKEYYERYSRYLECERKLFAQMMRLDDLVSVLRDF</sequence>
<evidence type="ECO:0000313" key="14">
    <source>
        <dbReference type="EMBL" id="KAL1838199.1"/>
    </source>
</evidence>
<dbReference type="InterPro" id="IPR008806">
    <property type="entry name" value="RNA_pol_III_Rpc82_C"/>
</dbReference>
<protein>
    <recommendedName>
        <fullName evidence="4 9">DNA-directed RNA polymerase III subunit RPC3</fullName>
        <shortName evidence="9">RNA polymerase III subunit C3</shortName>
    </recommendedName>
</protein>
<dbReference type="PANTHER" id="PTHR12949:SF0">
    <property type="entry name" value="DNA-DIRECTED RNA POLYMERASE III SUBUNIT RPC3"/>
    <property type="match status" value="1"/>
</dbReference>
<comment type="subunit">
    <text evidence="3 9">Component of the RNA polymerase III (Pol III) complex consisting of 17 subunits.</text>
</comment>